<proteinExistence type="predicted"/>
<dbReference type="EMBL" id="HACG01018527">
    <property type="protein sequence ID" value="CEK65392.1"/>
    <property type="molecule type" value="Transcribed_RNA"/>
</dbReference>
<dbReference type="AlphaFoldDB" id="A0A0B6ZAH7"/>
<evidence type="ECO:0000313" key="1">
    <source>
        <dbReference type="EMBL" id="CEK65392.1"/>
    </source>
</evidence>
<reference evidence="1" key="1">
    <citation type="submission" date="2014-12" db="EMBL/GenBank/DDBJ databases">
        <title>Insight into the proteome of Arion vulgaris.</title>
        <authorList>
            <person name="Aradska J."/>
            <person name="Bulat T."/>
            <person name="Smidak R."/>
            <person name="Sarate P."/>
            <person name="Gangsoo J."/>
            <person name="Sialana F."/>
            <person name="Bilban M."/>
            <person name="Lubec G."/>
        </authorList>
    </citation>
    <scope>NUCLEOTIDE SEQUENCE</scope>
    <source>
        <tissue evidence="1">Skin</tissue>
    </source>
</reference>
<gene>
    <name evidence="1" type="primary">ORF54874</name>
</gene>
<protein>
    <submittedName>
        <fullName evidence="1">Uncharacterized protein</fullName>
    </submittedName>
</protein>
<sequence>LNIEIYEIYEQYLPIDVSRIISASITAITRSHLSSEVDYMTGRSEVFDLHELSVLQGHLFV</sequence>
<feature type="non-terminal residue" evidence="1">
    <location>
        <position position="1"/>
    </location>
</feature>
<accession>A0A0B6ZAH7</accession>
<name>A0A0B6ZAH7_9EUPU</name>
<organism evidence="1">
    <name type="scientific">Arion vulgaris</name>
    <dbReference type="NCBI Taxonomy" id="1028688"/>
    <lineage>
        <taxon>Eukaryota</taxon>
        <taxon>Metazoa</taxon>
        <taxon>Spiralia</taxon>
        <taxon>Lophotrochozoa</taxon>
        <taxon>Mollusca</taxon>
        <taxon>Gastropoda</taxon>
        <taxon>Heterobranchia</taxon>
        <taxon>Euthyneura</taxon>
        <taxon>Panpulmonata</taxon>
        <taxon>Eupulmonata</taxon>
        <taxon>Stylommatophora</taxon>
        <taxon>Helicina</taxon>
        <taxon>Arionoidea</taxon>
        <taxon>Arionidae</taxon>
        <taxon>Arion</taxon>
    </lineage>
</organism>